<protein>
    <submittedName>
        <fullName evidence="2">Uncharacterized protein</fullName>
    </submittedName>
</protein>
<reference evidence="2 3" key="1">
    <citation type="submission" date="2024-09" db="EMBL/GenBank/DDBJ databases">
        <title>Rethinking Asexuality: The Enigmatic Case of Functional Sexual Genes in Lepraria (Stereocaulaceae).</title>
        <authorList>
            <person name="Doellman M."/>
            <person name="Sun Y."/>
            <person name="Barcenas-Pena A."/>
            <person name="Lumbsch H.T."/>
            <person name="Grewe F."/>
        </authorList>
    </citation>
    <scope>NUCLEOTIDE SEQUENCE [LARGE SCALE GENOMIC DNA]</scope>
    <source>
        <strain evidence="2 3">Grewe 0041</strain>
    </source>
</reference>
<accession>A0ABR4BF77</accession>
<feature type="region of interest" description="Disordered" evidence="1">
    <location>
        <begin position="42"/>
        <end position="85"/>
    </location>
</feature>
<gene>
    <name evidence="2" type="ORF">ABVK25_002898</name>
</gene>
<evidence type="ECO:0000313" key="2">
    <source>
        <dbReference type="EMBL" id="KAL2056504.1"/>
    </source>
</evidence>
<evidence type="ECO:0000256" key="1">
    <source>
        <dbReference type="SAM" id="MobiDB-lite"/>
    </source>
</evidence>
<evidence type="ECO:0000313" key="3">
    <source>
        <dbReference type="Proteomes" id="UP001590951"/>
    </source>
</evidence>
<dbReference type="Proteomes" id="UP001590951">
    <property type="component" value="Unassembled WGS sequence"/>
</dbReference>
<proteinExistence type="predicted"/>
<organism evidence="2 3">
    <name type="scientific">Lepraria finkii</name>
    <dbReference type="NCBI Taxonomy" id="1340010"/>
    <lineage>
        <taxon>Eukaryota</taxon>
        <taxon>Fungi</taxon>
        <taxon>Dikarya</taxon>
        <taxon>Ascomycota</taxon>
        <taxon>Pezizomycotina</taxon>
        <taxon>Lecanoromycetes</taxon>
        <taxon>OSLEUM clade</taxon>
        <taxon>Lecanoromycetidae</taxon>
        <taxon>Lecanorales</taxon>
        <taxon>Lecanorineae</taxon>
        <taxon>Stereocaulaceae</taxon>
        <taxon>Lepraria</taxon>
    </lineage>
</organism>
<sequence>MKSRSTKPTILSAACIKRVLYPPNFQSHIHYINSTSISTFPLKTITHKPSPHPHQPTQKYNSHMPPSPSRPLSPPSPSTQQSPSAARIIAREVALPRLFLVMACAISWGVESADTQSLDAGCSVTVYTDSNCSQKSYNGWVG</sequence>
<keyword evidence="3" id="KW-1185">Reference proteome</keyword>
<name>A0ABR4BF77_9LECA</name>
<comment type="caution">
    <text evidence="2">The sequence shown here is derived from an EMBL/GenBank/DDBJ whole genome shotgun (WGS) entry which is preliminary data.</text>
</comment>
<dbReference type="EMBL" id="JBHFEH010000007">
    <property type="protein sequence ID" value="KAL2056504.1"/>
    <property type="molecule type" value="Genomic_DNA"/>
</dbReference>
<feature type="compositionally biased region" description="Pro residues" evidence="1">
    <location>
        <begin position="65"/>
        <end position="77"/>
    </location>
</feature>